<keyword evidence="2" id="KW-1133">Transmembrane helix</keyword>
<evidence type="ECO:0000256" key="2">
    <source>
        <dbReference type="SAM" id="Phobius"/>
    </source>
</evidence>
<keyword evidence="2" id="KW-0472">Membrane</keyword>
<feature type="region of interest" description="Disordered" evidence="1">
    <location>
        <begin position="1"/>
        <end position="31"/>
    </location>
</feature>
<feature type="region of interest" description="Disordered" evidence="1">
    <location>
        <begin position="112"/>
        <end position="145"/>
    </location>
</feature>
<feature type="compositionally biased region" description="Polar residues" evidence="1">
    <location>
        <begin position="124"/>
        <end position="139"/>
    </location>
</feature>
<dbReference type="Pfam" id="PF24855">
    <property type="entry name" value="DUF7729"/>
    <property type="match status" value="1"/>
</dbReference>
<feature type="transmembrane region" description="Helical" evidence="2">
    <location>
        <begin position="58"/>
        <end position="77"/>
    </location>
</feature>
<keyword evidence="2" id="KW-0812">Transmembrane</keyword>
<dbReference type="PANTHER" id="PTHR39460">
    <property type="entry name" value="EXPRESSED PROTEIN"/>
    <property type="match status" value="1"/>
</dbReference>
<keyword evidence="5" id="KW-1185">Reference proteome</keyword>
<dbReference type="AlphaFoldDB" id="A0A5C3QKH2"/>
<sequence>MLTPPSSPLPASKQSFPLRASRSPSPLAGPSFIPEKQVISAHATSEEVKRNIGRRMRWAVLVVPLVLILIALSTRYITHLPVMDILSDPTMSWSQMEDNLSDWHLHKRHPAEADAQPTGLIANPGSSTTTDKPQSLPTVPSTPPDVPRPFPQAFDSDIGQNFSSGSCQNFFVNMTNTSPFRSCRPFSLLADTSAEFINAQTNLTLMNTLIWGTCNTSTPADECKVNMDWFAAQMKVECRQELSQRNDRVLSALTDIQAYDMMRKAACLVDPSTNSYCYMSAVINTNPSDLYFYSLPSGIFLPQTTKPTCSACTKSMMALYALSLSEQYPDMGAEVVDETKPLAGLQKTYGASTVLTQNQCGAAYAPTIAASSTGAASQVLPRSFVFVVSAILLYSSKIFGAFSLW</sequence>
<evidence type="ECO:0000256" key="1">
    <source>
        <dbReference type="SAM" id="MobiDB-lite"/>
    </source>
</evidence>
<evidence type="ECO:0000313" key="5">
    <source>
        <dbReference type="Proteomes" id="UP000305067"/>
    </source>
</evidence>
<gene>
    <name evidence="4" type="ORF">BDV98DRAFT_592894</name>
</gene>
<evidence type="ECO:0000313" key="4">
    <source>
        <dbReference type="EMBL" id="TFL01640.1"/>
    </source>
</evidence>
<accession>A0A5C3QKH2</accession>
<proteinExistence type="predicted"/>
<reference evidence="4 5" key="1">
    <citation type="journal article" date="2019" name="Nat. Ecol. Evol.">
        <title>Megaphylogeny resolves global patterns of mushroom evolution.</title>
        <authorList>
            <person name="Varga T."/>
            <person name="Krizsan K."/>
            <person name="Foldi C."/>
            <person name="Dima B."/>
            <person name="Sanchez-Garcia M."/>
            <person name="Sanchez-Ramirez S."/>
            <person name="Szollosi G.J."/>
            <person name="Szarkandi J.G."/>
            <person name="Papp V."/>
            <person name="Albert L."/>
            <person name="Andreopoulos W."/>
            <person name="Angelini C."/>
            <person name="Antonin V."/>
            <person name="Barry K.W."/>
            <person name="Bougher N.L."/>
            <person name="Buchanan P."/>
            <person name="Buyck B."/>
            <person name="Bense V."/>
            <person name="Catcheside P."/>
            <person name="Chovatia M."/>
            <person name="Cooper J."/>
            <person name="Damon W."/>
            <person name="Desjardin D."/>
            <person name="Finy P."/>
            <person name="Geml J."/>
            <person name="Haridas S."/>
            <person name="Hughes K."/>
            <person name="Justo A."/>
            <person name="Karasinski D."/>
            <person name="Kautmanova I."/>
            <person name="Kiss B."/>
            <person name="Kocsube S."/>
            <person name="Kotiranta H."/>
            <person name="LaButti K.M."/>
            <person name="Lechner B.E."/>
            <person name="Liimatainen K."/>
            <person name="Lipzen A."/>
            <person name="Lukacs Z."/>
            <person name="Mihaltcheva S."/>
            <person name="Morgado L.N."/>
            <person name="Niskanen T."/>
            <person name="Noordeloos M.E."/>
            <person name="Ohm R.A."/>
            <person name="Ortiz-Santana B."/>
            <person name="Ovrebo C."/>
            <person name="Racz N."/>
            <person name="Riley R."/>
            <person name="Savchenko A."/>
            <person name="Shiryaev A."/>
            <person name="Soop K."/>
            <person name="Spirin V."/>
            <person name="Szebenyi C."/>
            <person name="Tomsovsky M."/>
            <person name="Tulloss R.E."/>
            <person name="Uehling J."/>
            <person name="Grigoriev I.V."/>
            <person name="Vagvolgyi C."/>
            <person name="Papp T."/>
            <person name="Martin F.M."/>
            <person name="Miettinen O."/>
            <person name="Hibbett D.S."/>
            <person name="Nagy L.G."/>
        </authorList>
    </citation>
    <scope>NUCLEOTIDE SEQUENCE [LARGE SCALE GENOMIC DNA]</scope>
    <source>
        <strain evidence="4 5">CBS 309.79</strain>
    </source>
</reference>
<dbReference type="EMBL" id="ML178824">
    <property type="protein sequence ID" value="TFL01640.1"/>
    <property type="molecule type" value="Genomic_DNA"/>
</dbReference>
<evidence type="ECO:0000259" key="3">
    <source>
        <dbReference type="Pfam" id="PF24855"/>
    </source>
</evidence>
<dbReference type="InterPro" id="IPR056146">
    <property type="entry name" value="DUF7729"/>
</dbReference>
<protein>
    <recommendedName>
        <fullName evidence="3">DUF7729 domain-containing protein</fullName>
    </recommendedName>
</protein>
<dbReference type="PANTHER" id="PTHR39460:SF1">
    <property type="entry name" value="C6 TRANSCRIPTION FACTOR"/>
    <property type="match status" value="1"/>
</dbReference>
<name>A0A5C3QKH2_9AGAR</name>
<dbReference type="OrthoDB" id="2564812at2759"/>
<organism evidence="4 5">
    <name type="scientific">Pterulicium gracile</name>
    <dbReference type="NCBI Taxonomy" id="1884261"/>
    <lineage>
        <taxon>Eukaryota</taxon>
        <taxon>Fungi</taxon>
        <taxon>Dikarya</taxon>
        <taxon>Basidiomycota</taxon>
        <taxon>Agaricomycotina</taxon>
        <taxon>Agaricomycetes</taxon>
        <taxon>Agaricomycetidae</taxon>
        <taxon>Agaricales</taxon>
        <taxon>Pleurotineae</taxon>
        <taxon>Pterulaceae</taxon>
        <taxon>Pterulicium</taxon>
    </lineage>
</organism>
<feature type="domain" description="DUF7729" evidence="3">
    <location>
        <begin position="149"/>
        <end position="366"/>
    </location>
</feature>
<dbReference type="Proteomes" id="UP000305067">
    <property type="component" value="Unassembled WGS sequence"/>
</dbReference>